<name>K0KX50_WICCF</name>
<dbReference type="PANTHER" id="PTHR37283:SF1">
    <property type="entry name" value="PH DOMAIN-CONTAINING PROTEIN YHR131C"/>
    <property type="match status" value="1"/>
</dbReference>
<protein>
    <submittedName>
        <fullName evidence="1">Uncharacterized protein</fullName>
    </submittedName>
</protein>
<dbReference type="STRING" id="1206466.K0KX50"/>
<evidence type="ECO:0000313" key="2">
    <source>
        <dbReference type="Proteomes" id="UP000009328"/>
    </source>
</evidence>
<proteinExistence type="predicted"/>
<dbReference type="InParanoid" id="K0KX50"/>
<comment type="caution">
    <text evidence="1">The sequence shown here is derived from an EMBL/GenBank/DDBJ whole genome shotgun (WGS) entry which is preliminary data.</text>
</comment>
<organism evidence="1 2">
    <name type="scientific">Wickerhamomyces ciferrii (strain ATCC 14091 / BCRC 22168 / CBS 111 / JCM 3599 / NBRC 0793 / NRRL Y-1031 F-60-10)</name>
    <name type="common">Yeast</name>
    <name type="synonym">Pichia ciferrii</name>
    <dbReference type="NCBI Taxonomy" id="1206466"/>
    <lineage>
        <taxon>Eukaryota</taxon>
        <taxon>Fungi</taxon>
        <taxon>Dikarya</taxon>
        <taxon>Ascomycota</taxon>
        <taxon>Saccharomycotina</taxon>
        <taxon>Saccharomycetes</taxon>
        <taxon>Phaffomycetales</taxon>
        <taxon>Wickerhamomycetaceae</taxon>
        <taxon>Wickerhamomyces</taxon>
    </lineage>
</organism>
<dbReference type="Gene3D" id="2.30.29.30">
    <property type="entry name" value="Pleckstrin-homology domain (PH domain)/Phosphotyrosine-binding domain (PTB)"/>
    <property type="match status" value="1"/>
</dbReference>
<evidence type="ECO:0000313" key="1">
    <source>
        <dbReference type="EMBL" id="CCH46622.1"/>
    </source>
</evidence>
<dbReference type="AlphaFoldDB" id="K0KX50"/>
<dbReference type="InterPro" id="IPR011993">
    <property type="entry name" value="PH-like_dom_sf"/>
</dbReference>
<dbReference type="EMBL" id="CAIF01000257">
    <property type="protein sequence ID" value="CCH46622.1"/>
    <property type="molecule type" value="Genomic_DNA"/>
</dbReference>
<gene>
    <name evidence="1" type="ORF">BN7_6217</name>
</gene>
<reference evidence="1 2" key="1">
    <citation type="journal article" date="2012" name="Eukaryot. Cell">
        <title>Draft genome sequence of Wickerhamomyces ciferrii NRRL Y-1031 F-60-10.</title>
        <authorList>
            <person name="Schneider J."/>
            <person name="Andrea H."/>
            <person name="Blom J."/>
            <person name="Jaenicke S."/>
            <person name="Ruckert C."/>
            <person name="Schorsch C."/>
            <person name="Szczepanowski R."/>
            <person name="Farwick M."/>
            <person name="Goesmann A."/>
            <person name="Puhler A."/>
            <person name="Schaffer S."/>
            <person name="Tauch A."/>
            <person name="Kohler T."/>
            <person name="Brinkrolf K."/>
        </authorList>
    </citation>
    <scope>NUCLEOTIDE SEQUENCE [LARGE SCALE GENOMIC DNA]</scope>
    <source>
        <strain evidence="2">ATCC 14091 / BCRC 22168 / CBS 111 / JCM 3599 / NBRC 0793 / NRRL Y-1031 F-60-10</strain>
    </source>
</reference>
<accession>K0KX50</accession>
<keyword evidence="2" id="KW-1185">Reference proteome</keyword>
<dbReference type="PANTHER" id="PTHR37283">
    <property type="entry name" value="PH DOMAIN-CONTAINING PROTEIN YHR131C"/>
    <property type="match status" value="1"/>
</dbReference>
<dbReference type="HOGENOM" id="CLU_698689_0_0_1"/>
<sequence length="395" mass="45672">MNPPDYTTPVDELPTYKPTLLYYDIVLLKRELNSPFDISKNRKWDIAIVEINSTQLNLYKIKNLNNINQYLWKLLDYNNDCMDSIDEKRSLQQKIIKTDSNFTNKSLMECLLLGNSKSIPLDIIEPYIGTRLNSYTLQSCKIGSATDYTKKNYTLRLRIEIHQILLSFINITKFNKFFNNILVAIDLSKPLELRSEPKEKTVPNEMSRFRIENFQNYYQKNCINSNSISNYRRNTINYTSIINREELIIESQKNKQRSNSLNDLTHSSISSNSIDSLVLLSDSESLDSSGSSGSSDPKISFNNIKNEFIDENLIYSLTCMNSLEAKNDWKGIIIISGNHKSQKLSKFQNNEKDSEYKNKLFINNNSLEKFHKIISNDSINSCKEFVLMDVGLVEG</sequence>
<dbReference type="Proteomes" id="UP000009328">
    <property type="component" value="Unassembled WGS sequence"/>
</dbReference>